<dbReference type="EMBL" id="KF900783">
    <property type="protein sequence ID" value="AIF06872.1"/>
    <property type="molecule type" value="Genomic_DNA"/>
</dbReference>
<accession>A0A075GX66</accession>
<reference evidence="1" key="1">
    <citation type="journal article" date="2014" name="Genome Biol. Evol.">
        <title>Pangenome evidence for extensive interdomain horizontal transfer affecting lineage core and shell genes in uncultured planktonic thaumarchaeota and euryarchaeota.</title>
        <authorList>
            <person name="Deschamps P."/>
            <person name="Zivanovic Y."/>
            <person name="Moreira D."/>
            <person name="Rodriguez-Valera F."/>
            <person name="Lopez-Garcia P."/>
        </authorList>
    </citation>
    <scope>NUCLEOTIDE SEQUENCE</scope>
</reference>
<sequence length="110" mass="12684">MNEMLCGLGKMLQDSTIRKSLDEYIKTRIKEISMEVSQTFPDVQKVWKCENQLDFLYGYYVGKIEEGALRYLLKATRASAGGYVDTFDIRGIIEIHRNELLVAVKKSLEQ</sequence>
<organism evidence="1">
    <name type="scientific">uncultured marine thaumarchaeote KM3_196_F10</name>
    <dbReference type="NCBI Taxonomy" id="1456086"/>
    <lineage>
        <taxon>Archaea</taxon>
        <taxon>Nitrososphaerota</taxon>
        <taxon>environmental samples</taxon>
    </lineage>
</organism>
<evidence type="ECO:0000313" key="1">
    <source>
        <dbReference type="EMBL" id="AIF06872.1"/>
    </source>
</evidence>
<proteinExistence type="predicted"/>
<name>A0A075GX66_9ARCH</name>
<dbReference type="AlphaFoldDB" id="A0A075GX66"/>
<protein>
    <submittedName>
        <fullName evidence="1">Uncharacterized protein</fullName>
    </submittedName>
</protein>